<dbReference type="EMBL" id="JAOUSE010000024">
    <property type="protein sequence ID" value="MCU9594559.1"/>
    <property type="molecule type" value="Genomic_DNA"/>
</dbReference>
<proteinExistence type="predicted"/>
<dbReference type="InterPro" id="IPR023393">
    <property type="entry name" value="START-like_dom_sf"/>
</dbReference>
<sequence length="145" mass="16572">MQTLTHSMTFDYPIETLWNLVLSFEQWAHTVPGYQSHQKVNASQYSMFILSNFGFTKKQLNIQFKIMDLTKPSKVLFKVSNDNQNMKGRGYLELSKINNEKTSGFLRLDYLITGTMSSIIKSVISNSGKEKAEAAIKETVHNLLN</sequence>
<protein>
    <submittedName>
        <fullName evidence="1">SRPBCC family protein</fullName>
    </submittedName>
</protein>
<dbReference type="InterPro" id="IPR010419">
    <property type="entry name" value="CO_DH_gsu"/>
</dbReference>
<keyword evidence="2" id="KW-1185">Reference proteome</keyword>
<name>A0ABT2WFW8_9BACI</name>
<comment type="caution">
    <text evidence="1">The sequence shown here is derived from an EMBL/GenBank/DDBJ whole genome shotgun (WGS) entry which is preliminary data.</text>
</comment>
<dbReference type="CDD" id="cd07812">
    <property type="entry name" value="SRPBCC"/>
    <property type="match status" value="1"/>
</dbReference>
<dbReference type="SUPFAM" id="SSF55961">
    <property type="entry name" value="Bet v1-like"/>
    <property type="match status" value="1"/>
</dbReference>
<evidence type="ECO:0000313" key="2">
    <source>
        <dbReference type="Proteomes" id="UP001208656"/>
    </source>
</evidence>
<dbReference type="RefSeq" id="WP_173657683.1">
    <property type="nucleotide sequence ID" value="NZ_JAOUSE010000024.1"/>
</dbReference>
<dbReference type="Proteomes" id="UP001208656">
    <property type="component" value="Unassembled WGS sequence"/>
</dbReference>
<dbReference type="Gene3D" id="3.30.530.20">
    <property type="match status" value="1"/>
</dbReference>
<accession>A0ABT2WFW8</accession>
<dbReference type="Pfam" id="PF06240">
    <property type="entry name" value="COXG"/>
    <property type="match status" value="1"/>
</dbReference>
<evidence type="ECO:0000313" key="1">
    <source>
        <dbReference type="EMBL" id="MCU9594559.1"/>
    </source>
</evidence>
<reference evidence="1 2" key="1">
    <citation type="submission" date="2022-10" db="EMBL/GenBank/DDBJ databases">
        <title>Description of Fervidibacillus gen. nov. in the family Fervidibacillaceae fam. nov. with two species, Fervidibacillus albus sp. nov., and Fervidibacillus halotolerans sp. nov., isolated from tidal flat sediments.</title>
        <authorList>
            <person name="Kwon K.K."/>
            <person name="Yang S.-H."/>
        </authorList>
    </citation>
    <scope>NUCLEOTIDE SEQUENCE [LARGE SCALE GENOMIC DNA]</scope>
    <source>
        <strain evidence="1 2">DSM 23332</strain>
    </source>
</reference>
<organism evidence="1 2">
    <name type="scientific">Pallidibacillus thermolactis</name>
    <dbReference type="NCBI Taxonomy" id="251051"/>
    <lineage>
        <taxon>Bacteria</taxon>
        <taxon>Bacillati</taxon>
        <taxon>Bacillota</taxon>
        <taxon>Bacilli</taxon>
        <taxon>Bacillales</taxon>
        <taxon>Bacillaceae</taxon>
        <taxon>Pallidibacillus</taxon>
    </lineage>
</organism>
<gene>
    <name evidence="1" type="ORF">OEV82_08825</name>
</gene>